<dbReference type="RefSeq" id="WP_119340115.1">
    <property type="nucleotide sequence ID" value="NZ_BJXL01000007.1"/>
</dbReference>
<evidence type="ECO:0000313" key="2">
    <source>
        <dbReference type="Proteomes" id="UP000321197"/>
    </source>
</evidence>
<sequence>MRKIVVVSNGHGEDIIGAVLAWELQRLGYALQAVPLVGRGQAYEQAGFAVLGPRQEMPSGGFALQSPAAVWADLKAGWVSMSLAHYRAVKEAAREAAATLVVGDVYALLVGHFMGRPPLYLMQCRSSLRAWQPQGWSRPYSALERFLMRRAAGVYPREPEGERWLKAHGVAQARYLGNPMLDAPEQGPLDLTPPYLLLLPGSRSDAYESLPKMLEAVRLLNDLGLTPVVAWAGLPMEAVAGWWLESTGKAVGLTHRFQHPDGTVVYLVQKAFKTVLEGAAVGISTSGTAAEQAAGFGVPLVGFPTGGPQYTPAFAAQQKRLLGEALLLVEPHPQAIAQGVRQLLASPERLQQARADGQAAMGVPGAARRIALEIHGQLQAMDSGQGQSRSR</sequence>
<comment type="caution">
    <text evidence="1">The sequence shown here is derived from an EMBL/GenBank/DDBJ whole genome shotgun (WGS) entry which is preliminary data.</text>
</comment>
<name>A0A511QY13_9DEIN</name>
<dbReference type="Proteomes" id="UP000321197">
    <property type="component" value="Unassembled WGS sequence"/>
</dbReference>
<dbReference type="PANTHER" id="PTHR39517:SF1">
    <property type="entry name" value="LIPID-A-DISACCHARIDE SYNTHASE"/>
    <property type="match status" value="1"/>
</dbReference>
<proteinExistence type="predicted"/>
<dbReference type="OrthoDB" id="29253at2"/>
<dbReference type="PANTHER" id="PTHR39517">
    <property type="entry name" value="SLL0192 PROTEIN"/>
    <property type="match status" value="1"/>
</dbReference>
<dbReference type="SUPFAM" id="SSF53756">
    <property type="entry name" value="UDP-Glycosyltransferase/glycogen phosphorylase"/>
    <property type="match status" value="1"/>
</dbReference>
<dbReference type="NCBIfam" id="TIGR03492">
    <property type="entry name" value="lipid-A-disaccharide synthase-related protein"/>
    <property type="match status" value="1"/>
</dbReference>
<dbReference type="EMBL" id="BJXL01000007">
    <property type="protein sequence ID" value="GEM82269.1"/>
    <property type="molecule type" value="Genomic_DNA"/>
</dbReference>
<evidence type="ECO:0000313" key="1">
    <source>
        <dbReference type="EMBL" id="GEM82269.1"/>
    </source>
</evidence>
<gene>
    <name evidence="1" type="ORF">MHY01S_04350</name>
</gene>
<protein>
    <submittedName>
        <fullName evidence="1">Lipid-A-disaccharide synthase</fullName>
    </submittedName>
</protein>
<organism evidence="1 2">
    <name type="scientific">Meiothermus hypogaeus NBRC 106114</name>
    <dbReference type="NCBI Taxonomy" id="1227553"/>
    <lineage>
        <taxon>Bacteria</taxon>
        <taxon>Thermotogati</taxon>
        <taxon>Deinococcota</taxon>
        <taxon>Deinococci</taxon>
        <taxon>Thermales</taxon>
        <taxon>Thermaceae</taxon>
        <taxon>Meiothermus</taxon>
    </lineage>
</organism>
<dbReference type="InterPro" id="IPR019994">
    <property type="entry name" value="Lipid-A-disac_synthase-rel_put"/>
</dbReference>
<dbReference type="AlphaFoldDB" id="A0A511QY13"/>
<accession>A0A511QY13</accession>
<reference evidence="1 2" key="1">
    <citation type="submission" date="2019-07" db="EMBL/GenBank/DDBJ databases">
        <title>Whole genome shotgun sequence of Meiothermus hypogaeus NBRC 106114.</title>
        <authorList>
            <person name="Hosoyama A."/>
            <person name="Uohara A."/>
            <person name="Ohji S."/>
            <person name="Ichikawa N."/>
        </authorList>
    </citation>
    <scope>NUCLEOTIDE SEQUENCE [LARGE SCALE GENOMIC DNA]</scope>
    <source>
        <strain evidence="1 2">NBRC 106114</strain>
    </source>
</reference>